<gene>
    <name evidence="3" type="ordered locus">MK1332</name>
</gene>
<feature type="region of interest" description="Disordered" evidence="1">
    <location>
        <begin position="1"/>
        <end position="20"/>
    </location>
</feature>
<reference evidence="3 4" key="1">
    <citation type="journal article" date="2002" name="Proc. Natl. Acad. Sci. U.S.A.">
        <title>The complete genome of hyperthermophile Methanopyrus kandleri AV19 and monophyly of archaeal methanogens.</title>
        <authorList>
            <person name="Slesarev A.I."/>
            <person name="Mezhevaya K.V."/>
            <person name="Makarova K.S."/>
            <person name="Polushin N.N."/>
            <person name="Shcherbinina O.V."/>
            <person name="Shakhova V.V."/>
            <person name="Belova G.I."/>
            <person name="Aravind L."/>
            <person name="Natale D.A."/>
            <person name="Rogozin I.B."/>
            <person name="Tatusov R.L."/>
            <person name="Wolf Y.I."/>
            <person name="Stetter K.O."/>
            <person name="Malykh A.G."/>
            <person name="Koonin E.V."/>
            <person name="Kozyavkin S.A."/>
        </authorList>
    </citation>
    <scope>NUCLEOTIDE SEQUENCE [LARGE SCALE GENOMIC DNA]</scope>
    <source>
        <strain evidence="4">AV19 / DSM 6324 / JCM 9639 / NBRC 100938</strain>
    </source>
</reference>
<dbReference type="KEGG" id="mka:MK1332"/>
<dbReference type="HOGENOM" id="CLU_1207627_0_0_2"/>
<dbReference type="EnsemblBacteria" id="AAM02545">
    <property type="protein sequence ID" value="AAM02545"/>
    <property type="gene ID" value="MK1332"/>
</dbReference>
<sequence length="229" mass="25132">MGGRVEWWPEPPSGGRRARESGPAIGRSVLLLAIPLLLMVSPVSGVTVYVPDVVDGAFSLEKEGLEHATPVVTSGPVERFNTFENMVVDYEYVSVSDNHDLVVCSNPFDEIDVRITPEGIRVEYQTSRGTVRRSLSFNPEHTYLVLGLQGLRTIPVEPQQGGGELPVLIIHDHRVYEPTTYFPSPILGRYARDVTPLAQAVELMGGYDLLVRLEVDGSTVAFDLVKSDG</sequence>
<dbReference type="Proteomes" id="UP000001826">
    <property type="component" value="Chromosome"/>
</dbReference>
<accession>Q8TVQ6</accession>
<keyword evidence="4" id="KW-1185">Reference proteome</keyword>
<keyword evidence="2" id="KW-1133">Transmembrane helix</keyword>
<dbReference type="PaxDb" id="190192-MK1332"/>
<evidence type="ECO:0000256" key="2">
    <source>
        <dbReference type="SAM" id="Phobius"/>
    </source>
</evidence>
<dbReference type="EMBL" id="AE009439">
    <property type="protein sequence ID" value="AAM02545.1"/>
    <property type="molecule type" value="Genomic_DNA"/>
</dbReference>
<evidence type="ECO:0000256" key="1">
    <source>
        <dbReference type="SAM" id="MobiDB-lite"/>
    </source>
</evidence>
<keyword evidence="2" id="KW-0472">Membrane</keyword>
<protein>
    <submittedName>
        <fullName evidence="3">Uncharacterized protein</fullName>
    </submittedName>
</protein>
<evidence type="ECO:0000313" key="4">
    <source>
        <dbReference type="Proteomes" id="UP000001826"/>
    </source>
</evidence>
<feature type="transmembrane region" description="Helical" evidence="2">
    <location>
        <begin position="29"/>
        <end position="50"/>
    </location>
</feature>
<dbReference type="AlphaFoldDB" id="Q8TVQ6"/>
<proteinExistence type="predicted"/>
<keyword evidence="2" id="KW-0812">Transmembrane</keyword>
<organism evidence="3 4">
    <name type="scientific">Methanopyrus kandleri (strain AV19 / DSM 6324 / JCM 9639 / NBRC 100938)</name>
    <dbReference type="NCBI Taxonomy" id="190192"/>
    <lineage>
        <taxon>Archaea</taxon>
        <taxon>Methanobacteriati</taxon>
        <taxon>Methanobacteriota</taxon>
        <taxon>Methanomada group</taxon>
        <taxon>Methanopyri</taxon>
        <taxon>Methanopyrales</taxon>
        <taxon>Methanopyraceae</taxon>
        <taxon>Methanopyrus</taxon>
    </lineage>
</organism>
<dbReference type="InParanoid" id="Q8TVQ6"/>
<evidence type="ECO:0000313" key="3">
    <source>
        <dbReference type="EMBL" id="AAM02545.1"/>
    </source>
</evidence>
<name>Q8TVQ6_METKA</name>